<dbReference type="CDD" id="cd00609">
    <property type="entry name" value="AAT_like"/>
    <property type="match status" value="1"/>
</dbReference>
<dbReference type="Proteomes" id="UP001139971">
    <property type="component" value="Unassembled WGS sequence"/>
</dbReference>
<dbReference type="SUPFAM" id="SSF53383">
    <property type="entry name" value="PLP-dependent transferases"/>
    <property type="match status" value="1"/>
</dbReference>
<dbReference type="RefSeq" id="WP_263540889.1">
    <property type="nucleotide sequence ID" value="NZ_JAOVZO020000019.1"/>
</dbReference>
<dbReference type="Gene3D" id="1.10.10.10">
    <property type="entry name" value="Winged helix-like DNA-binding domain superfamily/Winged helix DNA-binding domain"/>
    <property type="match status" value="1"/>
</dbReference>
<dbReference type="AlphaFoldDB" id="A0A9X3YM17"/>
<evidence type="ECO:0000313" key="7">
    <source>
        <dbReference type="EMBL" id="MDC8014871.1"/>
    </source>
</evidence>
<dbReference type="InterPro" id="IPR015422">
    <property type="entry name" value="PyrdxlP-dep_Trfase_small"/>
</dbReference>
<dbReference type="InterPro" id="IPR000524">
    <property type="entry name" value="Tscrpt_reg_HTH_GntR"/>
</dbReference>
<dbReference type="GO" id="GO:0003677">
    <property type="term" value="F:DNA binding"/>
    <property type="evidence" value="ECO:0007669"/>
    <property type="project" value="UniProtKB-KW"/>
</dbReference>
<dbReference type="Gene3D" id="3.90.1150.10">
    <property type="entry name" value="Aspartate Aminotransferase, domain 1"/>
    <property type="match status" value="1"/>
</dbReference>
<feature type="domain" description="HTH gntR-type" evidence="6">
    <location>
        <begin position="8"/>
        <end position="76"/>
    </location>
</feature>
<evidence type="ECO:0000256" key="1">
    <source>
        <dbReference type="ARBA" id="ARBA00005384"/>
    </source>
</evidence>
<dbReference type="PANTHER" id="PTHR46577">
    <property type="entry name" value="HTH-TYPE TRANSCRIPTIONAL REGULATORY PROTEIN GABR"/>
    <property type="match status" value="1"/>
</dbReference>
<gene>
    <name evidence="7" type="ORF">OD750_020180</name>
</gene>
<dbReference type="PROSITE" id="PS50949">
    <property type="entry name" value="HTH_GNTR"/>
    <property type="match status" value="1"/>
</dbReference>
<keyword evidence="8" id="KW-1185">Reference proteome</keyword>
<evidence type="ECO:0000259" key="6">
    <source>
        <dbReference type="PROSITE" id="PS50949"/>
    </source>
</evidence>
<dbReference type="InterPro" id="IPR015424">
    <property type="entry name" value="PyrdxlP-dep_Trfase"/>
</dbReference>
<evidence type="ECO:0000256" key="5">
    <source>
        <dbReference type="ARBA" id="ARBA00023163"/>
    </source>
</evidence>
<keyword evidence="2" id="KW-0663">Pyridoxal phosphate</keyword>
<evidence type="ECO:0000313" key="8">
    <source>
        <dbReference type="Proteomes" id="UP001139971"/>
    </source>
</evidence>
<keyword evidence="4" id="KW-0238">DNA-binding</keyword>
<evidence type="ECO:0000256" key="2">
    <source>
        <dbReference type="ARBA" id="ARBA00022898"/>
    </source>
</evidence>
<dbReference type="GO" id="GO:0030170">
    <property type="term" value="F:pyridoxal phosphate binding"/>
    <property type="evidence" value="ECO:0007669"/>
    <property type="project" value="InterPro"/>
</dbReference>
<reference evidence="7" key="1">
    <citation type="submission" date="2023-02" db="EMBL/GenBank/DDBJ databases">
        <title>Tahibacter soli sp. nov. isolated from soil.</title>
        <authorList>
            <person name="Baek J.H."/>
            <person name="Lee J.K."/>
            <person name="Choi D.G."/>
            <person name="Jeon C.O."/>
        </authorList>
    </citation>
    <scope>NUCLEOTIDE SEQUENCE</scope>
    <source>
        <strain evidence="7">BL</strain>
    </source>
</reference>
<dbReference type="InterPro" id="IPR015421">
    <property type="entry name" value="PyrdxlP-dep_Trfase_major"/>
</dbReference>
<dbReference type="SMART" id="SM00345">
    <property type="entry name" value="HTH_GNTR"/>
    <property type="match status" value="1"/>
</dbReference>
<accession>A0A9X3YM17</accession>
<organism evidence="7 8">
    <name type="scientific">Tahibacter soli</name>
    <dbReference type="NCBI Taxonomy" id="2983605"/>
    <lineage>
        <taxon>Bacteria</taxon>
        <taxon>Pseudomonadati</taxon>
        <taxon>Pseudomonadota</taxon>
        <taxon>Gammaproteobacteria</taxon>
        <taxon>Lysobacterales</taxon>
        <taxon>Rhodanobacteraceae</taxon>
        <taxon>Tahibacter</taxon>
    </lineage>
</organism>
<dbReference type="Pfam" id="PF00155">
    <property type="entry name" value="Aminotran_1_2"/>
    <property type="match status" value="1"/>
</dbReference>
<evidence type="ECO:0000256" key="3">
    <source>
        <dbReference type="ARBA" id="ARBA00023015"/>
    </source>
</evidence>
<comment type="caution">
    <text evidence="7">The sequence shown here is derived from an EMBL/GenBank/DDBJ whole genome shotgun (WGS) entry which is preliminary data.</text>
</comment>
<comment type="similarity">
    <text evidence="1">In the C-terminal section; belongs to the class-I pyridoxal-phosphate-dependent aminotransferase family.</text>
</comment>
<dbReference type="InterPro" id="IPR004839">
    <property type="entry name" value="Aminotransferase_I/II_large"/>
</dbReference>
<dbReference type="SUPFAM" id="SSF46785">
    <property type="entry name" value="Winged helix' DNA-binding domain"/>
    <property type="match status" value="1"/>
</dbReference>
<proteinExistence type="inferred from homology"/>
<dbReference type="InterPro" id="IPR036388">
    <property type="entry name" value="WH-like_DNA-bd_sf"/>
</dbReference>
<keyword evidence="7" id="KW-0808">Transferase</keyword>
<dbReference type="PANTHER" id="PTHR46577:SF2">
    <property type="entry name" value="TRANSCRIPTIONAL REGULATORY PROTEIN"/>
    <property type="match status" value="1"/>
</dbReference>
<dbReference type="CDD" id="cd07377">
    <property type="entry name" value="WHTH_GntR"/>
    <property type="match status" value="1"/>
</dbReference>
<dbReference type="EMBL" id="JAOVZO020000019">
    <property type="protein sequence ID" value="MDC8014871.1"/>
    <property type="molecule type" value="Genomic_DNA"/>
</dbReference>
<dbReference type="Pfam" id="PF00392">
    <property type="entry name" value="GntR"/>
    <property type="match status" value="1"/>
</dbReference>
<dbReference type="InterPro" id="IPR036390">
    <property type="entry name" value="WH_DNA-bd_sf"/>
</dbReference>
<dbReference type="InterPro" id="IPR051446">
    <property type="entry name" value="HTH_trans_reg/aminotransferase"/>
</dbReference>
<protein>
    <submittedName>
        <fullName evidence="7">PLP-dependent aminotransferase family protein</fullName>
    </submittedName>
</protein>
<dbReference type="Gene3D" id="3.40.640.10">
    <property type="entry name" value="Type I PLP-dependent aspartate aminotransferase-like (Major domain)"/>
    <property type="match status" value="1"/>
</dbReference>
<evidence type="ECO:0000256" key="4">
    <source>
        <dbReference type="ARBA" id="ARBA00023125"/>
    </source>
</evidence>
<keyword evidence="5" id="KW-0804">Transcription</keyword>
<keyword evidence="3" id="KW-0805">Transcription regulation</keyword>
<name>A0A9X3YM17_9GAMM</name>
<keyword evidence="7" id="KW-0032">Aminotransferase</keyword>
<sequence>MDTAAHRLSRVDACIDWLRTRIDARVFRAGARVPSVRELARTLGVSPFTAADAYERMAAAGLIEARRGSGYYVRDVAPAAVRVAAPSSHVDLKWLMQQMLDSGRAARGPGLGVLPPAWLDGDALGATLRAIGREGAGRLLEGGTAQGYAPLRDVLARRLGTFGIAAHADQIVLTTGITHAIHLALQTLVAPGDTVLVLDPSWFGALGMLALRGARVIGVPYTPDGPDVAALEAIAQESRPRLLLVNSVVQNPTGLALDAQTVARIVDIAHKYDFYVLEDDVYADLCDPALPRLAAHDGLRRTIYAGGYSKTLAANLRVGYLACGEALAQAIADTKVLTGYTTPEVNERALHKLLANGRYGRHVTALRERLDTHRRRALKLIEREGFAIYGRPRHGLFAWVDMACDTNELALAGRDLGVLVAPGSLFSPAQRTSRYMRYNVTTTADSALRDLFDAARRLARV</sequence>
<dbReference type="GO" id="GO:0008483">
    <property type="term" value="F:transaminase activity"/>
    <property type="evidence" value="ECO:0007669"/>
    <property type="project" value="UniProtKB-KW"/>
</dbReference>
<dbReference type="GO" id="GO:0003700">
    <property type="term" value="F:DNA-binding transcription factor activity"/>
    <property type="evidence" value="ECO:0007669"/>
    <property type="project" value="InterPro"/>
</dbReference>